<dbReference type="Proteomes" id="UP000006222">
    <property type="component" value="Unassembled WGS sequence"/>
</dbReference>
<gene>
    <name evidence="1" type="ORF">RBWH47_03489</name>
</gene>
<name>F2AMF2_RHOBT</name>
<proteinExistence type="predicted"/>
<evidence type="ECO:0000313" key="1">
    <source>
        <dbReference type="EMBL" id="EGF29138.1"/>
    </source>
</evidence>
<sequence length="62" mass="6734">MANSFPIVLDSWGDAPGYDDEGLWPTKQNAKAQLQKLQAGVTTFVKTVQMPKDSCCPTLHPG</sequence>
<protein>
    <submittedName>
        <fullName evidence="1">Uncharacterized protein</fullName>
    </submittedName>
</protein>
<dbReference type="EMBL" id="AFAR01000053">
    <property type="protein sequence ID" value="EGF29138.1"/>
    <property type="molecule type" value="Genomic_DNA"/>
</dbReference>
<evidence type="ECO:0000313" key="2">
    <source>
        <dbReference type="Proteomes" id="UP000006222"/>
    </source>
</evidence>
<reference evidence="1 2" key="1">
    <citation type="journal article" date="2013" name="Mar. Genomics">
        <title>Expression of sulfatases in Rhodopirellula baltica and the diversity of sulfatases in the genus Rhodopirellula.</title>
        <authorList>
            <person name="Wegner C.E."/>
            <person name="Richter-Heitmann T."/>
            <person name="Klindworth A."/>
            <person name="Klockow C."/>
            <person name="Richter M."/>
            <person name="Achstetter T."/>
            <person name="Glockner F.O."/>
            <person name="Harder J."/>
        </authorList>
    </citation>
    <scope>NUCLEOTIDE SEQUENCE [LARGE SCALE GENOMIC DNA]</scope>
    <source>
        <strain evidence="1 2">WH47</strain>
    </source>
</reference>
<organism evidence="1 2">
    <name type="scientific">Rhodopirellula baltica WH47</name>
    <dbReference type="NCBI Taxonomy" id="991778"/>
    <lineage>
        <taxon>Bacteria</taxon>
        <taxon>Pseudomonadati</taxon>
        <taxon>Planctomycetota</taxon>
        <taxon>Planctomycetia</taxon>
        <taxon>Pirellulales</taxon>
        <taxon>Pirellulaceae</taxon>
        <taxon>Rhodopirellula</taxon>
    </lineage>
</organism>
<dbReference type="PATRIC" id="fig|991778.3.peg.894"/>
<comment type="caution">
    <text evidence="1">The sequence shown here is derived from an EMBL/GenBank/DDBJ whole genome shotgun (WGS) entry which is preliminary data.</text>
</comment>
<accession>F2AMF2</accession>
<dbReference type="AlphaFoldDB" id="F2AMF2"/>